<evidence type="ECO:0000256" key="1">
    <source>
        <dbReference type="SAM" id="MobiDB-lite"/>
    </source>
</evidence>
<dbReference type="InterPro" id="IPR013087">
    <property type="entry name" value="Znf_C2H2_type"/>
</dbReference>
<feature type="domain" description="C2H2-type" evidence="2">
    <location>
        <begin position="206"/>
        <end position="229"/>
    </location>
</feature>
<evidence type="ECO:0000259" key="2">
    <source>
        <dbReference type="SMART" id="SM00355"/>
    </source>
</evidence>
<organism evidence="3 4">
    <name type="scientific">Nezara viridula</name>
    <name type="common">Southern green stink bug</name>
    <name type="synonym">Cimex viridulus</name>
    <dbReference type="NCBI Taxonomy" id="85310"/>
    <lineage>
        <taxon>Eukaryota</taxon>
        <taxon>Metazoa</taxon>
        <taxon>Ecdysozoa</taxon>
        <taxon>Arthropoda</taxon>
        <taxon>Hexapoda</taxon>
        <taxon>Insecta</taxon>
        <taxon>Pterygota</taxon>
        <taxon>Neoptera</taxon>
        <taxon>Paraneoptera</taxon>
        <taxon>Hemiptera</taxon>
        <taxon>Heteroptera</taxon>
        <taxon>Panheteroptera</taxon>
        <taxon>Pentatomomorpha</taxon>
        <taxon>Pentatomoidea</taxon>
        <taxon>Pentatomidae</taxon>
        <taxon>Pentatominae</taxon>
        <taxon>Nezara</taxon>
    </lineage>
</organism>
<keyword evidence="4" id="KW-1185">Reference proteome</keyword>
<reference evidence="3" key="1">
    <citation type="submission" date="2022-01" db="EMBL/GenBank/DDBJ databases">
        <authorList>
            <person name="King R."/>
        </authorList>
    </citation>
    <scope>NUCLEOTIDE SEQUENCE</scope>
</reference>
<feature type="domain" description="C2H2-type" evidence="2">
    <location>
        <begin position="177"/>
        <end position="200"/>
    </location>
</feature>
<evidence type="ECO:0000313" key="3">
    <source>
        <dbReference type="EMBL" id="CAH1392404.1"/>
    </source>
</evidence>
<feature type="domain" description="C2H2-type" evidence="2">
    <location>
        <begin position="235"/>
        <end position="258"/>
    </location>
</feature>
<gene>
    <name evidence="3" type="ORF">NEZAVI_LOCUS3222</name>
</gene>
<dbReference type="AlphaFoldDB" id="A0A9P0ECG4"/>
<name>A0A9P0ECG4_NEZVI</name>
<evidence type="ECO:0000313" key="4">
    <source>
        <dbReference type="Proteomes" id="UP001152798"/>
    </source>
</evidence>
<proteinExistence type="predicted"/>
<dbReference type="Gene3D" id="3.30.160.60">
    <property type="entry name" value="Classic Zinc Finger"/>
    <property type="match status" value="1"/>
</dbReference>
<feature type="region of interest" description="Disordered" evidence="1">
    <location>
        <begin position="1"/>
        <end position="20"/>
    </location>
</feature>
<dbReference type="SMART" id="SM00355">
    <property type="entry name" value="ZnF_C2H2"/>
    <property type="match status" value="3"/>
</dbReference>
<sequence length="260" mass="29657">MEDSKHLAEPSKESLPDDDDVICISDGRTPFSEEVQDMSLSVTSYNIWIDEKASFNFSSSSLEGNNGWMENHAVTEENLKDPLCVEGYCEENKTVTTTSLPLVTPSCTEGSCVIDLTNDEDNSIVFDDFSMRKLDNTTENNPTNYSRPVSDEIKILFKDSCALSADKDKINIYQQLFHYPRCAFKTCRLKRIFSHIKYYHILNGRYDCSKCDFKAILKTMLEAHVVTNHAEQGTFRCKYCAYNSRKTSSVLIHTAKVHFK</sequence>
<dbReference type="EMBL" id="OV725077">
    <property type="protein sequence ID" value="CAH1392404.1"/>
    <property type="molecule type" value="Genomic_DNA"/>
</dbReference>
<accession>A0A9P0ECG4</accession>
<protein>
    <recommendedName>
        <fullName evidence="2">C2H2-type domain-containing protein</fullName>
    </recommendedName>
</protein>
<dbReference type="Proteomes" id="UP001152798">
    <property type="component" value="Chromosome 1"/>
</dbReference>
<feature type="compositionally biased region" description="Basic and acidic residues" evidence="1">
    <location>
        <begin position="1"/>
        <end position="15"/>
    </location>
</feature>